<dbReference type="Gene3D" id="1.10.10.10">
    <property type="entry name" value="Winged helix-like DNA-binding domain superfamily/Winged helix DNA-binding domain"/>
    <property type="match status" value="1"/>
</dbReference>
<dbReference type="AlphaFoldDB" id="A0A1L7D3S9"/>
<dbReference type="GO" id="GO:0003677">
    <property type="term" value="F:DNA binding"/>
    <property type="evidence" value="ECO:0007669"/>
    <property type="project" value="InterPro"/>
</dbReference>
<evidence type="ECO:0000313" key="1">
    <source>
        <dbReference type="EMBL" id="APT92778.1"/>
    </source>
</evidence>
<dbReference type="InterPro" id="IPR036388">
    <property type="entry name" value="WH-like_DNA-bd_sf"/>
</dbReference>
<organism evidence="1 2">
    <name type="scientific">Corynebacterium phocae</name>
    <dbReference type="NCBI Taxonomy" id="161895"/>
    <lineage>
        <taxon>Bacteria</taxon>
        <taxon>Bacillati</taxon>
        <taxon>Actinomycetota</taxon>
        <taxon>Actinomycetes</taxon>
        <taxon>Mycobacteriales</taxon>
        <taxon>Corynebacteriaceae</taxon>
        <taxon>Corynebacterium</taxon>
    </lineage>
</organism>
<dbReference type="GO" id="GO:0006355">
    <property type="term" value="P:regulation of DNA-templated transcription"/>
    <property type="evidence" value="ECO:0007669"/>
    <property type="project" value="InterPro"/>
</dbReference>
<protein>
    <submittedName>
        <fullName evidence="1">ArsR family transcriptional regulator</fullName>
    </submittedName>
</protein>
<gene>
    <name evidence="1" type="ORF">CPHO_07615</name>
</gene>
<reference evidence="1 2" key="1">
    <citation type="submission" date="2014-08" db="EMBL/GenBank/DDBJ databases">
        <title>Complete genome sequence of Corynebacterium phocae M408/89/1(T)(=DSM 44612(T)), isolated from the common seal (Phoca vitulina).</title>
        <authorList>
            <person name="Ruckert C."/>
            <person name="Albersmeier A."/>
            <person name="Winkler A."/>
            <person name="Kalinowski J."/>
        </authorList>
    </citation>
    <scope>NUCLEOTIDE SEQUENCE [LARGE SCALE GENOMIC DNA]</scope>
    <source>
        <strain evidence="1 2">M408/89/1</strain>
    </source>
</reference>
<proteinExistence type="predicted"/>
<dbReference type="STRING" id="161895.CPHO_07615"/>
<name>A0A1L7D3S9_9CORY</name>
<dbReference type="KEGG" id="cpho:CPHO_07615"/>
<evidence type="ECO:0000313" key="2">
    <source>
        <dbReference type="Proteomes" id="UP000185491"/>
    </source>
</evidence>
<dbReference type="Proteomes" id="UP000185491">
    <property type="component" value="Chromosome"/>
</dbReference>
<dbReference type="OrthoDB" id="3399802at2"/>
<accession>A0A1L7D3S9</accession>
<keyword evidence="2" id="KW-1185">Reference proteome</keyword>
<dbReference type="EMBL" id="CP009249">
    <property type="protein sequence ID" value="APT92778.1"/>
    <property type="molecule type" value="Genomic_DNA"/>
</dbReference>
<dbReference type="InterPro" id="IPR036390">
    <property type="entry name" value="WH_DNA-bd_sf"/>
</dbReference>
<dbReference type="RefSeq" id="WP_075734625.1">
    <property type="nucleotide sequence ID" value="NZ_CP009249.1"/>
</dbReference>
<sequence>MVSLPRQTAELCADSLRLSPKQRQVLEELQKIPQGARAADLAQKLGMHPNTARGHLDELVTKGAVRVSTSPAEGRGRPSLIFQVRVPDNKLVAAEYLRLIELMATLLAETEELENFGSAQAREIGRRWARNMVGQKAGNQDPLNFLIHQLRDLGFDPHVPADSTAPAGIAGSSRVLLQACPFVTGSSKPAAFVCAIHDGFLSEIARSHLNSALDLTLTPLSGDGACTVEVKPAAGGSR</sequence>
<dbReference type="SUPFAM" id="SSF46785">
    <property type="entry name" value="Winged helix' DNA-binding domain"/>
    <property type="match status" value="1"/>
</dbReference>